<comment type="caution">
    <text evidence="5">The sequence shown here is derived from an EMBL/GenBank/DDBJ whole genome shotgun (WGS) entry which is preliminary data.</text>
</comment>
<reference evidence="5 6" key="1">
    <citation type="submission" date="2022-10" db="EMBL/GenBank/DDBJ databases">
        <title>Aestuariibacter sp. AA17 isolated from Montipora capitata coral fragment.</title>
        <authorList>
            <person name="Emsley S.A."/>
            <person name="Pfannmuller K.M."/>
            <person name="Loughran R.M."/>
            <person name="Shlafstein M."/>
            <person name="Papke E."/>
            <person name="Saw J.H."/>
            <person name="Ushijima B."/>
            <person name="Videau P."/>
        </authorList>
    </citation>
    <scope>NUCLEOTIDE SEQUENCE [LARGE SCALE GENOMIC DNA]</scope>
    <source>
        <strain evidence="5 6">AA17</strain>
    </source>
</reference>
<keyword evidence="1" id="KW-0805">Transcription regulation</keyword>
<name>A0ABT3A4V6_9ALTE</name>
<dbReference type="EMBL" id="JAOWKX010000001">
    <property type="protein sequence ID" value="MCV2883411.1"/>
    <property type="molecule type" value="Genomic_DNA"/>
</dbReference>
<keyword evidence="6" id="KW-1185">Reference proteome</keyword>
<dbReference type="Gene3D" id="1.10.10.10">
    <property type="entry name" value="Winged helix-like DNA-binding domain superfamily/Winged helix DNA-binding domain"/>
    <property type="match status" value="1"/>
</dbReference>
<dbReference type="InterPro" id="IPR036390">
    <property type="entry name" value="WH_DNA-bd_sf"/>
</dbReference>
<dbReference type="PROSITE" id="PS51118">
    <property type="entry name" value="HTH_HXLR"/>
    <property type="match status" value="1"/>
</dbReference>
<evidence type="ECO:0000259" key="4">
    <source>
        <dbReference type="PROSITE" id="PS51118"/>
    </source>
</evidence>
<keyword evidence="2" id="KW-0238">DNA-binding</keyword>
<sequence>MRKLVMAEKDSLQLVTHHNHCGIAEALQFFGDRWSLLIIRNVLMGIDRFDALQEDLQISRNILTKRLNALESDGFLLKTPVKEGSKRHRYAPTEKSLALAPVLIAMIEWSQHWGDTSKSWSSVVDAKTGQAVKTKIVNQDGEEVTTSQMKINL</sequence>
<evidence type="ECO:0000313" key="6">
    <source>
        <dbReference type="Proteomes" id="UP001652504"/>
    </source>
</evidence>
<proteinExistence type="predicted"/>
<dbReference type="RefSeq" id="WP_263710611.1">
    <property type="nucleotide sequence ID" value="NZ_JAOWKX010000001.1"/>
</dbReference>
<evidence type="ECO:0000256" key="2">
    <source>
        <dbReference type="ARBA" id="ARBA00023125"/>
    </source>
</evidence>
<evidence type="ECO:0000256" key="1">
    <source>
        <dbReference type="ARBA" id="ARBA00023015"/>
    </source>
</evidence>
<protein>
    <submittedName>
        <fullName evidence="5">Helix-turn-helix transcriptional regulator</fullName>
    </submittedName>
</protein>
<dbReference type="Pfam" id="PF01638">
    <property type="entry name" value="HxlR"/>
    <property type="match status" value="1"/>
</dbReference>
<dbReference type="PANTHER" id="PTHR33204:SF18">
    <property type="entry name" value="TRANSCRIPTIONAL REGULATORY PROTEIN"/>
    <property type="match status" value="1"/>
</dbReference>
<dbReference type="InterPro" id="IPR036388">
    <property type="entry name" value="WH-like_DNA-bd_sf"/>
</dbReference>
<evidence type="ECO:0000256" key="3">
    <source>
        <dbReference type="ARBA" id="ARBA00023163"/>
    </source>
</evidence>
<accession>A0ABT3A4V6</accession>
<evidence type="ECO:0000313" key="5">
    <source>
        <dbReference type="EMBL" id="MCV2883411.1"/>
    </source>
</evidence>
<dbReference type="InterPro" id="IPR002577">
    <property type="entry name" value="HTH_HxlR"/>
</dbReference>
<organism evidence="5 6">
    <name type="scientific">Fluctibacter corallii</name>
    <dbReference type="NCBI Taxonomy" id="2984329"/>
    <lineage>
        <taxon>Bacteria</taxon>
        <taxon>Pseudomonadati</taxon>
        <taxon>Pseudomonadota</taxon>
        <taxon>Gammaproteobacteria</taxon>
        <taxon>Alteromonadales</taxon>
        <taxon>Alteromonadaceae</taxon>
        <taxon>Fluctibacter</taxon>
    </lineage>
</organism>
<dbReference type="SUPFAM" id="SSF46785">
    <property type="entry name" value="Winged helix' DNA-binding domain"/>
    <property type="match status" value="1"/>
</dbReference>
<feature type="domain" description="HTH hxlR-type" evidence="4">
    <location>
        <begin position="21"/>
        <end position="118"/>
    </location>
</feature>
<dbReference type="PANTHER" id="PTHR33204">
    <property type="entry name" value="TRANSCRIPTIONAL REGULATOR, MARR FAMILY"/>
    <property type="match status" value="1"/>
</dbReference>
<keyword evidence="3" id="KW-0804">Transcription</keyword>
<gene>
    <name evidence="5" type="ORF">OE749_01700</name>
</gene>
<dbReference type="Proteomes" id="UP001652504">
    <property type="component" value="Unassembled WGS sequence"/>
</dbReference>